<dbReference type="Pfam" id="PF23036">
    <property type="entry name" value="TRAPPC10_1st"/>
    <property type="match status" value="2"/>
</dbReference>
<feature type="compositionally biased region" description="Gly residues" evidence="1">
    <location>
        <begin position="254"/>
        <end position="272"/>
    </location>
</feature>
<dbReference type="GO" id="GO:0006891">
    <property type="term" value="P:intra-Golgi vesicle-mediated transport"/>
    <property type="evidence" value="ECO:0007669"/>
    <property type="project" value="TreeGrafter"/>
</dbReference>
<dbReference type="GO" id="GO:0034498">
    <property type="term" value="P:early endosome to Golgi transport"/>
    <property type="evidence" value="ECO:0007669"/>
    <property type="project" value="TreeGrafter"/>
</dbReference>
<reference evidence="3 4" key="1">
    <citation type="submission" date="2017-12" db="EMBL/GenBank/DDBJ databases">
        <title>Sequencing, de novo assembly and annotation of complete genome of a new Thraustochytrid species, strain FCC1311.</title>
        <authorList>
            <person name="Sedici K."/>
            <person name="Godart F."/>
            <person name="Aiese Cigliano R."/>
            <person name="Sanseverino W."/>
            <person name="Barakat M."/>
            <person name="Ortet P."/>
            <person name="Marechal E."/>
            <person name="Cagnac O."/>
            <person name="Amato A."/>
        </authorList>
    </citation>
    <scope>NUCLEOTIDE SEQUENCE [LARGE SCALE GENOMIC DNA]</scope>
</reference>
<organism evidence="3 4">
    <name type="scientific">Hondaea fermentalgiana</name>
    <dbReference type="NCBI Taxonomy" id="2315210"/>
    <lineage>
        <taxon>Eukaryota</taxon>
        <taxon>Sar</taxon>
        <taxon>Stramenopiles</taxon>
        <taxon>Bigyra</taxon>
        <taxon>Labyrinthulomycetes</taxon>
        <taxon>Thraustochytrida</taxon>
        <taxon>Thraustochytriidae</taxon>
        <taxon>Hondaea</taxon>
    </lineage>
</organism>
<dbReference type="PANTHER" id="PTHR13251">
    <property type="entry name" value="EPILEPSY HOLOPROSENCEPHALY CANDIDATE 1/TMEM1"/>
    <property type="match status" value="1"/>
</dbReference>
<feature type="region of interest" description="Disordered" evidence="1">
    <location>
        <begin position="500"/>
        <end position="538"/>
    </location>
</feature>
<feature type="region of interest" description="Disordered" evidence="1">
    <location>
        <begin position="1044"/>
        <end position="1081"/>
    </location>
</feature>
<accession>A0A2R5GQ53</accession>
<feature type="region of interest" description="Disordered" evidence="1">
    <location>
        <begin position="553"/>
        <end position="572"/>
    </location>
</feature>
<feature type="region of interest" description="Disordered" evidence="1">
    <location>
        <begin position="251"/>
        <end position="284"/>
    </location>
</feature>
<dbReference type="OrthoDB" id="10256906at2759"/>
<feature type="compositionally biased region" description="Polar residues" evidence="1">
    <location>
        <begin position="1052"/>
        <end position="1064"/>
    </location>
</feature>
<feature type="domain" description="TRAPPC10/Trs130 N-terminal" evidence="2">
    <location>
        <begin position="290"/>
        <end position="371"/>
    </location>
</feature>
<dbReference type="InterPro" id="IPR045126">
    <property type="entry name" value="TRAPPC10/Trs130"/>
</dbReference>
<dbReference type="InterPro" id="IPR056913">
    <property type="entry name" value="TRAPPC10/Trs130_N"/>
</dbReference>
<evidence type="ECO:0000259" key="2">
    <source>
        <dbReference type="Pfam" id="PF23036"/>
    </source>
</evidence>
<feature type="compositionally biased region" description="Polar residues" evidence="1">
    <location>
        <begin position="943"/>
        <end position="959"/>
    </location>
</feature>
<feature type="compositionally biased region" description="Low complexity" evidence="1">
    <location>
        <begin position="421"/>
        <end position="432"/>
    </location>
</feature>
<feature type="region of interest" description="Disordered" evidence="1">
    <location>
        <begin position="406"/>
        <end position="448"/>
    </location>
</feature>
<feature type="compositionally biased region" description="Acidic residues" evidence="1">
    <location>
        <begin position="1065"/>
        <end position="1081"/>
    </location>
</feature>
<dbReference type="InParanoid" id="A0A2R5GQ53"/>
<feature type="compositionally biased region" description="Basic and acidic residues" evidence="1">
    <location>
        <begin position="503"/>
        <end position="512"/>
    </location>
</feature>
<dbReference type="EMBL" id="BEYU01000083">
    <property type="protein sequence ID" value="GBG30753.1"/>
    <property type="molecule type" value="Genomic_DNA"/>
</dbReference>
<feature type="compositionally biased region" description="Low complexity" evidence="1">
    <location>
        <begin position="1603"/>
        <end position="1617"/>
    </location>
</feature>
<feature type="region of interest" description="Disordered" evidence="1">
    <location>
        <begin position="937"/>
        <end position="959"/>
    </location>
</feature>
<evidence type="ECO:0000313" key="4">
    <source>
        <dbReference type="Proteomes" id="UP000241890"/>
    </source>
</evidence>
<gene>
    <name evidence="3" type="ORF">FCC1311_069732</name>
</gene>
<feature type="region of interest" description="Disordered" evidence="1">
    <location>
        <begin position="1588"/>
        <end position="1617"/>
    </location>
</feature>
<name>A0A2R5GQ53_9STRA</name>
<dbReference type="Proteomes" id="UP000241890">
    <property type="component" value="Unassembled WGS sequence"/>
</dbReference>
<sequence>MVDAREARAEAQSGAAALFALHGALGTETCEAWPPSRSDSNKPADADAVASSEDDEEPEECGVRRWAQAMKSRNVYVIPNALSGVARASICVHDPDNLWKTIETEFMRRFKAVEYPWGGRTLRNIQVEIIDPQHRYLTYHASSPLDAYKIPYLHLYVLTCNNLDEYKAAIRQRLLAWKDELRHVSNGISKTEFLVIFVPQLHRVADVDKATVAAKRVFERVRLDVNEGGKEERCARISVFQNEFVSGAAAAHAGGKGSNGGQASSKGGGTGPEQGSEGQGATAMAATGDGEWTELMGLIFRYLSSAFELRCRKFEDQVLKLEGQVDAPGWNYCTYLIVKGNLAFTWLQIGQNYDALRVLDSMSMQFDNIIEGDLEPKRATNNLHIDLYRTQMLRLLLFGRHVGAPAPLQENPHPAQTARPSGASASSTEASAITPQETDQPLGPDGATQLMGQSKVVAARLARRLVVSLCFGSNGAARIESRKRRADSLAERSVYKGTPVSAVDKKHLERKGGASTESTTPSTPESAPPKLSSAPASAKTMFSDDFDQDDDDFVSDPSVSGQSAPRDTRSRRAHLPPIPCILLDAHRKPYREHIYKSAVSILEIRLYLFMRSTLLLFAVNRPDEALRRGLHFVSTFGRDLLHACDKWDRDSDSSAEGAQPDRSAGRIIAFCWTITACLELVSAGHAARAGVAGEPDTGPEVFLYQSELVAFAQSSFEHLVAEVRGASKDSSTANLEDSALPRRVWSSLKWIQRLPGFLSTVTASSAATTLPDASLAAWLPAGLLYALTKQPIGVEFYAHLMSCRAAYQRLARRHRCAFRIHLRSAALWISLGRLHDAQQVVYEIEDNEEQVGMIRPWPVLRAEHGILSAHVQNARRDAEATVKHALRVLSMFDARQAQRKAALELALTGAGRLERELRVPGLRYNLLAWHVRRSEMDEGPLLSPSSKRPLTPRGSRQNTLLSQRCGEVLNLELRVDSVFPSTMHFSRIYLRIKRLPPRSSLRVQIARGNPIDVHTMVRYRSSEAAGLPSPQDNNLPRRRNAAAPLQDGVESVSDSDATASPDTEFNTEEEDGGSEDEDENEAGFWHTHEDESLIRPSVAFEGENSATMDEALKFESFKPIRVDAAALRRVSISSRMSNFDSTPSGGWKKNQRRVHYFDATDVEIKPGQQDVALVAPAVDAEGRLLTPGTYEVDRVVFQRDKLRMVFPLDPGSFNLSGLPSASFQETTRIELQRMPSLFLVEVVQPIGGFVSLDGVPDKPVEVELRLRKSDFVRYPRLAGVRAKLDFGSNNAANLPLRLTSQAKENKGTSAESEVVDFGADELGSKGEAGTGGYVTKTIKFSVRVASKHSKEVDCLLQPNRADVQILRRKGLRQNDSSLIASWDLKVDLQARLDQVDARGEHHEVALDQIETVSLRYGAPFEISQCVRFRAGRIWFQLTLRNNLPYAAMLDNAKLTLAEEADQPSLERVSARDAPDVIAAGHEAHLTFSTKPLPQMEPSAIHRLCFSTHYSPAEGATTDSGGIFTRTVALRQELDRRCLSVKSTCTNTDTVHLGSTATFVYKLGRPQADKTVRVESIFAESTDLINVSTSPLRNRHASRRLRRPGSASPSDPAAGDDAASSDSLVVEFLLAFDPTKWMLVGTERGHIDLESGDTVMCEFIPLQAGELAFPVLEILNFESAEGGPRSFVRVSDAT</sequence>
<evidence type="ECO:0000256" key="1">
    <source>
        <dbReference type="SAM" id="MobiDB-lite"/>
    </source>
</evidence>
<feature type="compositionally biased region" description="Basic residues" evidence="1">
    <location>
        <begin position="1592"/>
        <end position="1602"/>
    </location>
</feature>
<keyword evidence="4" id="KW-1185">Reference proteome</keyword>
<comment type="caution">
    <text evidence="3">The sequence shown here is derived from an EMBL/GenBank/DDBJ whole genome shotgun (WGS) entry which is preliminary data.</text>
</comment>
<feature type="compositionally biased region" description="Low complexity" evidence="1">
    <location>
        <begin position="514"/>
        <end position="538"/>
    </location>
</feature>
<feature type="domain" description="TRAPPC10/Trs130 N-terminal" evidence="2">
    <location>
        <begin position="88"/>
        <end position="238"/>
    </location>
</feature>
<feature type="region of interest" description="Disordered" evidence="1">
    <location>
        <begin position="30"/>
        <end position="60"/>
    </location>
</feature>
<dbReference type="PANTHER" id="PTHR13251:SF3">
    <property type="entry name" value="TRAFFICKING PROTEIN PARTICLE COMPLEX SUBUNIT 10"/>
    <property type="match status" value="1"/>
</dbReference>
<dbReference type="GO" id="GO:0005829">
    <property type="term" value="C:cytosol"/>
    <property type="evidence" value="ECO:0007669"/>
    <property type="project" value="GOC"/>
</dbReference>
<dbReference type="GO" id="GO:1990071">
    <property type="term" value="C:TRAPPII protein complex"/>
    <property type="evidence" value="ECO:0007669"/>
    <property type="project" value="InterPro"/>
</dbReference>
<protein>
    <submittedName>
        <fullName evidence="3">Trafficking protein particle complex subunit 10</fullName>
    </submittedName>
</protein>
<proteinExistence type="predicted"/>
<evidence type="ECO:0000313" key="3">
    <source>
        <dbReference type="EMBL" id="GBG30753.1"/>
    </source>
</evidence>